<accession>A0ABW3XWT1</accession>
<feature type="region of interest" description="Disordered" evidence="1">
    <location>
        <begin position="1"/>
        <end position="82"/>
    </location>
</feature>
<keyword evidence="3" id="KW-1185">Reference proteome</keyword>
<dbReference type="EMBL" id="JBHTMM010000151">
    <property type="protein sequence ID" value="MFD1312994.1"/>
    <property type="molecule type" value="Genomic_DNA"/>
</dbReference>
<dbReference type="RefSeq" id="WP_329525461.1">
    <property type="nucleotide sequence ID" value="NZ_JBHTMM010000151.1"/>
</dbReference>
<organism evidence="2 3">
    <name type="scientific">Streptomyces kaempferi</name>
    <dbReference type="NCBI Taxonomy" id="333725"/>
    <lineage>
        <taxon>Bacteria</taxon>
        <taxon>Bacillati</taxon>
        <taxon>Actinomycetota</taxon>
        <taxon>Actinomycetes</taxon>
        <taxon>Kitasatosporales</taxon>
        <taxon>Streptomycetaceae</taxon>
        <taxon>Streptomyces</taxon>
    </lineage>
</organism>
<sequence>MERQHTPDLCEHTSARDPRDHVTAVDPHEFGATLDPREFGALGPRECGTALGPRAHTPSADPRGHAFVPEPRTQPPAAPEHPSRLVIPAELSPSLGCDAVGTSREHGERIMDCLPRVGCVFADDERWWWIVPSGSHLGVTWPSSTRYVIGARLADPSWTRALRRARSGRPRLIHRPEGESPYTPPIPLYFLTCRLAGSAPRWSLGTGL</sequence>
<evidence type="ECO:0000313" key="2">
    <source>
        <dbReference type="EMBL" id="MFD1312994.1"/>
    </source>
</evidence>
<gene>
    <name evidence="2" type="ORF">ACFQ5X_45535</name>
</gene>
<reference evidence="3" key="1">
    <citation type="journal article" date="2019" name="Int. J. Syst. Evol. Microbiol.">
        <title>The Global Catalogue of Microorganisms (GCM) 10K type strain sequencing project: providing services to taxonomists for standard genome sequencing and annotation.</title>
        <authorList>
            <consortium name="The Broad Institute Genomics Platform"/>
            <consortium name="The Broad Institute Genome Sequencing Center for Infectious Disease"/>
            <person name="Wu L."/>
            <person name="Ma J."/>
        </authorList>
    </citation>
    <scope>NUCLEOTIDE SEQUENCE [LARGE SCALE GENOMIC DNA]</scope>
    <source>
        <strain evidence="3">CGMCC 4.7020</strain>
    </source>
</reference>
<dbReference type="Proteomes" id="UP001597058">
    <property type="component" value="Unassembled WGS sequence"/>
</dbReference>
<evidence type="ECO:0000313" key="3">
    <source>
        <dbReference type="Proteomes" id="UP001597058"/>
    </source>
</evidence>
<feature type="compositionally biased region" description="Basic and acidic residues" evidence="1">
    <location>
        <begin position="1"/>
        <end position="29"/>
    </location>
</feature>
<name>A0ABW3XWT1_9ACTN</name>
<comment type="caution">
    <text evidence="2">The sequence shown here is derived from an EMBL/GenBank/DDBJ whole genome shotgun (WGS) entry which is preliminary data.</text>
</comment>
<protein>
    <submittedName>
        <fullName evidence="2">Uncharacterized protein</fullName>
    </submittedName>
</protein>
<proteinExistence type="predicted"/>
<evidence type="ECO:0000256" key="1">
    <source>
        <dbReference type="SAM" id="MobiDB-lite"/>
    </source>
</evidence>